<dbReference type="Gene3D" id="1.10.30.50">
    <property type="match status" value="1"/>
</dbReference>
<evidence type="ECO:0000313" key="1">
    <source>
        <dbReference type="EMBL" id="AEE54569.1"/>
    </source>
</evidence>
<dbReference type="KEGG" id="hhy:Halhy_6755"/>
<keyword evidence="2" id="KW-1185">Reference proteome</keyword>
<keyword evidence="1" id="KW-0614">Plasmid</keyword>
<reference key="2">
    <citation type="submission" date="2011-04" db="EMBL/GenBank/DDBJ databases">
        <title>Complete sequence of plasmid 2 of Haliscomenobacter hydrossis DSM 1100.</title>
        <authorList>
            <consortium name="US DOE Joint Genome Institute (JGI-PGF)"/>
            <person name="Lucas S."/>
            <person name="Han J."/>
            <person name="Lapidus A."/>
            <person name="Bruce D."/>
            <person name="Goodwin L."/>
            <person name="Pitluck S."/>
            <person name="Peters L."/>
            <person name="Kyrpides N."/>
            <person name="Mavromatis K."/>
            <person name="Ivanova N."/>
            <person name="Ovchinnikova G."/>
            <person name="Pagani I."/>
            <person name="Daligault H."/>
            <person name="Detter J.C."/>
            <person name="Han C."/>
            <person name="Land M."/>
            <person name="Hauser L."/>
            <person name="Markowitz V."/>
            <person name="Cheng J.-F."/>
            <person name="Hugenholtz P."/>
            <person name="Woyke T."/>
            <person name="Wu D."/>
            <person name="Verbarg S."/>
            <person name="Frueling A."/>
            <person name="Brambilla E."/>
            <person name="Klenk H.-P."/>
            <person name="Eisen J.A."/>
        </authorList>
    </citation>
    <scope>NUCLEOTIDE SEQUENCE</scope>
    <source>
        <strain>DSM 1100</strain>
    </source>
</reference>
<dbReference type="HOGENOM" id="CLU_051468_1_1_10"/>
<dbReference type="Proteomes" id="UP000008461">
    <property type="component" value="Plasmid pHALHY02"/>
</dbReference>
<evidence type="ECO:0008006" key="3">
    <source>
        <dbReference type="Google" id="ProtNLM"/>
    </source>
</evidence>
<dbReference type="RefSeq" id="WP_013769085.1">
    <property type="nucleotide sequence ID" value="NC_015512.1"/>
</dbReference>
<accession>F4L861</accession>
<dbReference type="AlphaFoldDB" id="F4L861"/>
<protein>
    <recommendedName>
        <fullName evidence="3">HNH domain-containing protein</fullName>
    </recommendedName>
</protein>
<dbReference type="OrthoDB" id="9816185at2"/>
<dbReference type="EMBL" id="CP002693">
    <property type="protein sequence ID" value="AEE54569.1"/>
    <property type="molecule type" value="Genomic_DNA"/>
</dbReference>
<name>F4L861_HALH1</name>
<gene>
    <name evidence="1" type="ordered locus">Halhy_6755</name>
</gene>
<sequence length="322" mass="37374">MIKIQPKRPVGAIANDFLSMAKDTRKGKILLKFDQQLSQKLPAVQQRFLQFLYSKLDEILIGDPDKLSQIIEEAETYPAFQRNTKKLKASLKKIFDYELFIQKQSQKGWNAYWLAAQLGVDTCPYCNRLYTHTVSNEKKDIIRPQFDHFWDKASYPFLAVSLYNLIPSCNVCNSNLKGKAKFSTDTHLHPHLHGFDNDVRFFLNIHDLSFFAGNIQAGTIDFLFSDEQSTIAQKAQNNIRDFKLRELYAEHLDYVHEQVNRSLVYSPEYLDSLFKQFEGTLFRSQSDLIRFITASYVDDSDLQKRPLSKLTKDITQQFGLEG</sequence>
<geneLocation type="plasmid" evidence="1 2">
    <name>pHALHY02</name>
</geneLocation>
<proteinExistence type="predicted"/>
<evidence type="ECO:0000313" key="2">
    <source>
        <dbReference type="Proteomes" id="UP000008461"/>
    </source>
</evidence>
<reference evidence="1 2" key="1">
    <citation type="journal article" date="2011" name="Stand. Genomic Sci.">
        <title>Complete genome sequence of Haliscomenobacter hydrossis type strain (O).</title>
        <authorList>
            <consortium name="US DOE Joint Genome Institute (JGI-PGF)"/>
            <person name="Daligault H."/>
            <person name="Lapidus A."/>
            <person name="Zeytun A."/>
            <person name="Nolan M."/>
            <person name="Lucas S."/>
            <person name="Del Rio T.G."/>
            <person name="Tice H."/>
            <person name="Cheng J.F."/>
            <person name="Tapia R."/>
            <person name="Han C."/>
            <person name="Goodwin L."/>
            <person name="Pitluck S."/>
            <person name="Liolios K."/>
            <person name="Pagani I."/>
            <person name="Ivanova N."/>
            <person name="Huntemann M."/>
            <person name="Mavromatis K."/>
            <person name="Mikhailova N."/>
            <person name="Pati A."/>
            <person name="Chen A."/>
            <person name="Palaniappan K."/>
            <person name="Land M."/>
            <person name="Hauser L."/>
            <person name="Brambilla E.M."/>
            <person name="Rohde M."/>
            <person name="Verbarg S."/>
            <person name="Goker M."/>
            <person name="Bristow J."/>
            <person name="Eisen J.A."/>
            <person name="Markowitz V."/>
            <person name="Hugenholtz P."/>
            <person name="Kyrpides N.C."/>
            <person name="Klenk H.P."/>
            <person name="Woyke T."/>
        </authorList>
    </citation>
    <scope>NUCLEOTIDE SEQUENCE [LARGE SCALE GENOMIC DNA]</scope>
    <source>
        <strain evidence="2">ATCC 27775 / DSM 1100 / LMG 10767 / O</strain>
        <plasmid evidence="2">Plasmid pHALHY02</plasmid>
    </source>
</reference>
<organism evidence="1 2">
    <name type="scientific">Haliscomenobacter hydrossis (strain ATCC 27775 / DSM 1100 / LMG 10767 / O)</name>
    <dbReference type="NCBI Taxonomy" id="760192"/>
    <lineage>
        <taxon>Bacteria</taxon>
        <taxon>Pseudomonadati</taxon>
        <taxon>Bacteroidota</taxon>
        <taxon>Saprospiria</taxon>
        <taxon>Saprospirales</taxon>
        <taxon>Haliscomenobacteraceae</taxon>
        <taxon>Haliscomenobacter</taxon>
    </lineage>
</organism>